<keyword evidence="2" id="KW-0378">Hydrolase</keyword>
<feature type="domain" description="LysM" evidence="1">
    <location>
        <begin position="134"/>
        <end position="177"/>
    </location>
</feature>
<dbReference type="PANTHER" id="PTHR33734:SF22">
    <property type="entry name" value="MEMBRANE-BOUND LYTIC MUREIN TRANSGLYCOSYLASE D"/>
    <property type="match status" value="1"/>
</dbReference>
<gene>
    <name evidence="2" type="ORF">U472_06580</name>
</gene>
<dbReference type="Pfam" id="PF01476">
    <property type="entry name" value="LysM"/>
    <property type="match status" value="2"/>
</dbReference>
<dbReference type="GO" id="GO:0008932">
    <property type="term" value="F:lytic endotransglycosylase activity"/>
    <property type="evidence" value="ECO:0007669"/>
    <property type="project" value="TreeGrafter"/>
</dbReference>
<feature type="domain" description="LysM" evidence="1">
    <location>
        <begin position="32"/>
        <end position="76"/>
    </location>
</feature>
<dbReference type="InterPro" id="IPR011105">
    <property type="entry name" value="Cell_wall_hydrolase_SleB"/>
</dbReference>
<dbReference type="EMBL" id="LWDV01000008">
    <property type="protein sequence ID" value="OCL27143.1"/>
    <property type="molecule type" value="Genomic_DNA"/>
</dbReference>
<dbReference type="CDD" id="cd00118">
    <property type="entry name" value="LysM"/>
    <property type="match status" value="2"/>
</dbReference>
<dbReference type="PROSITE" id="PS51782">
    <property type="entry name" value="LYSM"/>
    <property type="match status" value="2"/>
</dbReference>
<dbReference type="SMART" id="SM00257">
    <property type="entry name" value="LysM"/>
    <property type="match status" value="2"/>
</dbReference>
<dbReference type="InterPro" id="IPR018392">
    <property type="entry name" value="LysM"/>
</dbReference>
<reference evidence="2 3" key="2">
    <citation type="submission" date="2016-08" db="EMBL/GenBank/DDBJ databases">
        <title>Orenia metallireducens sp. nov. strain Z6, a Novel Metal-reducing Firmicute from the Deep Subsurface.</title>
        <authorList>
            <person name="Maxim B.I."/>
            <person name="Kenneth K."/>
            <person name="Flynn T.M."/>
            <person name="Oloughlin E.J."/>
            <person name="Locke R.A."/>
            <person name="Weber J.R."/>
            <person name="Egan S.M."/>
            <person name="Mackie R.I."/>
            <person name="Cann I.K."/>
        </authorList>
    </citation>
    <scope>NUCLEOTIDE SEQUENCE [LARGE SCALE GENOMIC DNA]</scope>
    <source>
        <strain evidence="2 3">Z6</strain>
    </source>
</reference>
<protein>
    <submittedName>
        <fullName evidence="2">Cell wall hydrolase</fullName>
    </submittedName>
</protein>
<dbReference type="InterPro" id="IPR042047">
    <property type="entry name" value="SleB_dom1"/>
</dbReference>
<dbReference type="Gene3D" id="3.10.350.10">
    <property type="entry name" value="LysM domain"/>
    <property type="match status" value="2"/>
</dbReference>
<organism evidence="2 3">
    <name type="scientific">Orenia metallireducens</name>
    <dbReference type="NCBI Taxonomy" id="1413210"/>
    <lineage>
        <taxon>Bacteria</taxon>
        <taxon>Bacillati</taxon>
        <taxon>Bacillota</taxon>
        <taxon>Clostridia</taxon>
        <taxon>Halanaerobiales</taxon>
        <taxon>Halobacteroidaceae</taxon>
        <taxon>Orenia</taxon>
    </lineage>
</organism>
<sequence>MKIKVIIFLCLMSVFLIGVEVALAAPTFKVELVYTVSQGDALINIAKKFGVTVDEIRAANDLSRNQFIRVGDKLIIPENYNLNVYDEVKDDVEFVLYKKKDELSQYKLDSNQQYTVKIENNKRKKIDVRHLRTLNYYIKPGDNLYDLAREFNTTIDVLKALNNLDNSIIRLGDRIKLPINNLTPKEVLYHTISDEEFELLARLIHGEARGEPYIGQVAVGAVVLNRVIDSYFPNTITDVIYQPKQFSPVADGQINLRPNRTAYRAARAALKGEDPTRGARYFYNPRTAKYQWWFKTRETIVQIGDHVFAK</sequence>
<dbReference type="RefSeq" id="WP_068716732.1">
    <property type="nucleotide sequence ID" value="NZ_LWDV01000008.1"/>
</dbReference>
<reference evidence="3" key="1">
    <citation type="submission" date="2016-07" db="EMBL/GenBank/DDBJ databases">
        <authorList>
            <person name="Florea S."/>
            <person name="Webb J.S."/>
            <person name="Jaromczyk J."/>
            <person name="Schardl C.L."/>
        </authorList>
    </citation>
    <scope>NUCLEOTIDE SEQUENCE [LARGE SCALE GENOMIC DNA]</scope>
    <source>
        <strain evidence="3">Z6</strain>
    </source>
</reference>
<evidence type="ECO:0000313" key="3">
    <source>
        <dbReference type="Proteomes" id="UP000093514"/>
    </source>
</evidence>
<dbReference type="Gene3D" id="1.10.10.2520">
    <property type="entry name" value="Cell wall hydrolase SleB, domain 1"/>
    <property type="match status" value="1"/>
</dbReference>
<proteinExistence type="predicted"/>
<accession>A0A1C0AA58</accession>
<name>A0A1C0AA58_9FIRM</name>
<dbReference type="OrthoDB" id="9785345at2"/>
<evidence type="ECO:0000259" key="1">
    <source>
        <dbReference type="PROSITE" id="PS51782"/>
    </source>
</evidence>
<keyword evidence="3" id="KW-1185">Reference proteome</keyword>
<dbReference type="Pfam" id="PF07486">
    <property type="entry name" value="Hydrolase_2"/>
    <property type="match status" value="1"/>
</dbReference>
<dbReference type="InterPro" id="IPR036779">
    <property type="entry name" value="LysM_dom_sf"/>
</dbReference>
<dbReference type="Proteomes" id="UP000093514">
    <property type="component" value="Unassembled WGS sequence"/>
</dbReference>
<dbReference type="AlphaFoldDB" id="A0A1C0AA58"/>
<dbReference type="PANTHER" id="PTHR33734">
    <property type="entry name" value="LYSM DOMAIN-CONTAINING GPI-ANCHORED PROTEIN 2"/>
    <property type="match status" value="1"/>
</dbReference>
<comment type="caution">
    <text evidence="2">The sequence shown here is derived from an EMBL/GenBank/DDBJ whole genome shotgun (WGS) entry which is preliminary data.</text>
</comment>
<evidence type="ECO:0000313" key="2">
    <source>
        <dbReference type="EMBL" id="OCL27143.1"/>
    </source>
</evidence>
<dbReference type="GO" id="GO:0016787">
    <property type="term" value="F:hydrolase activity"/>
    <property type="evidence" value="ECO:0007669"/>
    <property type="project" value="UniProtKB-KW"/>
</dbReference>
<dbReference type="Gene3D" id="6.20.240.60">
    <property type="match status" value="1"/>
</dbReference>
<dbReference type="SUPFAM" id="SSF54106">
    <property type="entry name" value="LysM domain"/>
    <property type="match status" value="2"/>
</dbReference>